<dbReference type="EMBL" id="KV441483">
    <property type="protein sequence ID" value="OAG18572.1"/>
    <property type="molecule type" value="Genomic_DNA"/>
</dbReference>
<protein>
    <submittedName>
        <fullName evidence="2">Uncharacterized protein</fullName>
    </submittedName>
</protein>
<feature type="region of interest" description="Disordered" evidence="1">
    <location>
        <begin position="1"/>
        <end position="27"/>
    </location>
</feature>
<dbReference type="RefSeq" id="XP_018383993.1">
    <property type="nucleotide sequence ID" value="XM_018530595.1"/>
</dbReference>
<organism evidence="2 3">
    <name type="scientific">Alternaria alternata</name>
    <name type="common">Alternaria rot fungus</name>
    <name type="synonym">Torula alternata</name>
    <dbReference type="NCBI Taxonomy" id="5599"/>
    <lineage>
        <taxon>Eukaryota</taxon>
        <taxon>Fungi</taxon>
        <taxon>Dikarya</taxon>
        <taxon>Ascomycota</taxon>
        <taxon>Pezizomycotina</taxon>
        <taxon>Dothideomycetes</taxon>
        <taxon>Pleosporomycetidae</taxon>
        <taxon>Pleosporales</taxon>
        <taxon>Pleosporineae</taxon>
        <taxon>Pleosporaceae</taxon>
        <taxon>Alternaria</taxon>
        <taxon>Alternaria sect. Alternaria</taxon>
        <taxon>Alternaria alternata complex</taxon>
    </lineage>
</organism>
<reference evidence="2 3" key="1">
    <citation type="submission" date="2016-05" db="EMBL/GenBank/DDBJ databases">
        <title>Comparative analysis of secretome profiles of manganese(II)-oxidizing ascomycete fungi.</title>
        <authorList>
            <consortium name="DOE Joint Genome Institute"/>
            <person name="Zeiner C.A."/>
            <person name="Purvine S.O."/>
            <person name="Zink E.M."/>
            <person name="Wu S."/>
            <person name="Pasa-Tolic L."/>
            <person name="Chaput D.L."/>
            <person name="Haridas S."/>
            <person name="Grigoriev I.V."/>
            <person name="Santelli C.M."/>
            <person name="Hansel C.M."/>
        </authorList>
    </citation>
    <scope>NUCLEOTIDE SEQUENCE [LARGE SCALE GENOMIC DNA]</scope>
    <source>
        <strain evidence="2 3">SRC1lrK2f</strain>
    </source>
</reference>
<dbReference type="OMA" id="CEGHVYC"/>
<evidence type="ECO:0000313" key="3">
    <source>
        <dbReference type="Proteomes" id="UP000077248"/>
    </source>
</evidence>
<evidence type="ECO:0000313" key="2">
    <source>
        <dbReference type="EMBL" id="OAG18572.1"/>
    </source>
</evidence>
<dbReference type="AlphaFoldDB" id="A0A177DHJ8"/>
<gene>
    <name evidence="2" type="ORF">CC77DRAFT_200992</name>
</gene>
<dbReference type="VEuPathDB" id="FungiDB:CC77DRAFT_200992"/>
<dbReference type="GeneID" id="29116189"/>
<name>A0A177DHJ8_ALTAL</name>
<dbReference type="KEGG" id="aalt:CC77DRAFT_200992"/>
<proteinExistence type="predicted"/>
<evidence type="ECO:0000256" key="1">
    <source>
        <dbReference type="SAM" id="MobiDB-lite"/>
    </source>
</evidence>
<sequence length="171" mass="19164">MSVPYFDPLGETGKSSGSVRDSHVDFSSEPNNTRYTLTVVVPPRPPPHWLPSIFKNKPSTHSSNAGAHKLPVSNNNPNLDLFEFKDIGILATKTITIKSAWFPAEMRCAHVQKGLLCGERCYFLEKGGDVTRWWCKREDCEGHVYCGRVMTDDKGRSCFGKKGGRMVCLER</sequence>
<dbReference type="Proteomes" id="UP000077248">
    <property type="component" value="Unassembled WGS sequence"/>
</dbReference>
<keyword evidence="3" id="KW-1185">Reference proteome</keyword>
<accession>A0A177DHJ8</accession>